<dbReference type="AlphaFoldDB" id="A0A1I3D311"/>
<keyword evidence="2" id="KW-1185">Reference proteome</keyword>
<gene>
    <name evidence="1" type="ORF">SAMN05216258_102349</name>
</gene>
<reference evidence="1 2" key="1">
    <citation type="submission" date="2016-10" db="EMBL/GenBank/DDBJ databases">
        <authorList>
            <person name="de Groot N.N."/>
        </authorList>
    </citation>
    <scope>NUCLEOTIDE SEQUENCE [LARGE SCALE GENOMIC DNA]</scope>
    <source>
        <strain evidence="1 2">CGMCC 1.11030</strain>
    </source>
</reference>
<evidence type="ECO:0000313" key="1">
    <source>
        <dbReference type="EMBL" id="SFH80929.1"/>
    </source>
</evidence>
<accession>A0A1I3D311</accession>
<dbReference type="OrthoDB" id="9793567at2"/>
<proteinExistence type="predicted"/>
<organism evidence="1 2">
    <name type="scientific">Albimonas pacifica</name>
    <dbReference type="NCBI Taxonomy" id="1114924"/>
    <lineage>
        <taxon>Bacteria</taxon>
        <taxon>Pseudomonadati</taxon>
        <taxon>Pseudomonadota</taxon>
        <taxon>Alphaproteobacteria</taxon>
        <taxon>Rhodobacterales</taxon>
        <taxon>Paracoccaceae</taxon>
        <taxon>Albimonas</taxon>
    </lineage>
</organism>
<dbReference type="Gene3D" id="3.10.590.10">
    <property type="entry name" value="ph1033 like domains"/>
    <property type="match status" value="1"/>
</dbReference>
<protein>
    <submittedName>
        <fullName evidence="1">Uncharacterized protein</fullName>
    </submittedName>
</protein>
<name>A0A1I3D311_9RHOB</name>
<dbReference type="STRING" id="1114924.SAMN05216258_102349"/>
<dbReference type="SUPFAM" id="SSF88697">
    <property type="entry name" value="PUA domain-like"/>
    <property type="match status" value="1"/>
</dbReference>
<sequence length="194" mass="21284">MTKKRDRKFWIGVGSGDHVEEAVQRSFCLLSHSTETALEAMHPGDGLALFVKRPTDHAAELVERFEAIGIIGPGTAWTRGRDGGVIRRLQARWMAPAHPVHAEGLAPRLDFIKNAARWRASLARDRKAIGREDFARIADAMDLPGFAWEIRHDRGLDFAVAAEGQDAPGVSALERGLGLATRGNDGGPFRMRAK</sequence>
<dbReference type="InterPro" id="IPR015947">
    <property type="entry name" value="PUA-like_sf"/>
</dbReference>
<dbReference type="RefSeq" id="WP_092858323.1">
    <property type="nucleotide sequence ID" value="NZ_FOQH01000002.1"/>
</dbReference>
<dbReference type="Proteomes" id="UP000199377">
    <property type="component" value="Unassembled WGS sequence"/>
</dbReference>
<evidence type="ECO:0000313" key="2">
    <source>
        <dbReference type="Proteomes" id="UP000199377"/>
    </source>
</evidence>
<dbReference type="EMBL" id="FOQH01000002">
    <property type="protein sequence ID" value="SFH80929.1"/>
    <property type="molecule type" value="Genomic_DNA"/>
</dbReference>